<dbReference type="AlphaFoldDB" id="A0A251YLD9"/>
<accession>A0A251YLD9</accession>
<dbReference type="Pfam" id="PF06259">
    <property type="entry name" value="Abhydrolase_8"/>
    <property type="match status" value="1"/>
</dbReference>
<name>A0A251YLD9_9MICO</name>
<comment type="caution">
    <text evidence="3">The sequence shown here is derived from an EMBL/GenBank/DDBJ whole genome shotgun (WGS) entry which is preliminary data.</text>
</comment>
<dbReference type="EMBL" id="MDJZ01000015">
    <property type="protein sequence ID" value="OUE24838.1"/>
    <property type="molecule type" value="Genomic_DNA"/>
</dbReference>
<reference evidence="3 4" key="1">
    <citation type="submission" date="2016-08" db="EMBL/GenBank/DDBJ databases">
        <title>Genome sequence of Clavibacter michiganensis spp strain CFBP8019.</title>
        <authorList>
            <person name="Thapa S.P."/>
            <person name="Coaker G."/>
            <person name="Jacques M.-A."/>
        </authorList>
    </citation>
    <scope>NUCLEOTIDE SEQUENCE [LARGE SCALE GENOMIC DNA]</scope>
    <source>
        <strain evidence="3">CFBP8019</strain>
    </source>
</reference>
<feature type="chain" id="PRO_5039211232" description="DUF1023 domain-containing protein" evidence="1">
    <location>
        <begin position="29"/>
        <end position="461"/>
    </location>
</feature>
<sequence>MTTRVRLLLAASAIACGLIGSVVVPAPAAVAATRPPAVLAGPDAAGPARGAHLPSPTRVVAQLRDPRVSDRSLRDTSPVALLGALPALDEPELRLLARAVPATIRELIRRPPAASGVAAWWSDLAADERRVLARGVPELVGNLEGIPVVERDAANRRLLDQREGELRARATTTPGRGAQQALGRDLRMLAEVRRALEPAAGGPARSLLVLDTAWPGRAGVVMGDLDSAAYVDIVVPGMFYSVSDRLVDWTDVAARLQQQQTTLLGSGSGADGSAGGGVATISWIGYRTPDLLGIGDLDLAHEGAQYLEGAIQGIRGVRPDDPPHLTVVAHSYGSTAALLALSSGRASADALAMVGSPGGAVRQAAELDVPAGRVYVGEAAWDPVVGSSYFGSDPGSASFGAAHFGVAGTGASSGVSADGSLAGAVGHNSYFDRGTESFRNIALIGIDRPVARDVRADASGR</sequence>
<feature type="signal peptide" evidence="1">
    <location>
        <begin position="1"/>
        <end position="28"/>
    </location>
</feature>
<dbReference type="OrthoDB" id="3259161at2"/>
<evidence type="ECO:0000259" key="2">
    <source>
        <dbReference type="Pfam" id="PF06259"/>
    </source>
</evidence>
<dbReference type="InterPro" id="IPR010427">
    <property type="entry name" value="DUF1023"/>
</dbReference>
<evidence type="ECO:0000313" key="4">
    <source>
        <dbReference type="Proteomes" id="UP000195101"/>
    </source>
</evidence>
<evidence type="ECO:0000313" key="3">
    <source>
        <dbReference type="EMBL" id="OUE24838.1"/>
    </source>
</evidence>
<proteinExistence type="predicted"/>
<keyword evidence="1" id="KW-0732">Signal</keyword>
<organism evidence="3 4">
    <name type="scientific">Clavibacter michiganensis</name>
    <dbReference type="NCBI Taxonomy" id="28447"/>
    <lineage>
        <taxon>Bacteria</taxon>
        <taxon>Bacillati</taxon>
        <taxon>Actinomycetota</taxon>
        <taxon>Actinomycetes</taxon>
        <taxon>Micrococcales</taxon>
        <taxon>Microbacteriaceae</taxon>
        <taxon>Clavibacter</taxon>
    </lineage>
</organism>
<feature type="domain" description="DUF1023" evidence="2">
    <location>
        <begin position="215"/>
        <end position="387"/>
    </location>
</feature>
<protein>
    <recommendedName>
        <fullName evidence="2">DUF1023 domain-containing protein</fullName>
    </recommendedName>
</protein>
<keyword evidence="4" id="KW-1185">Reference proteome</keyword>
<dbReference type="RefSeq" id="WP_086514701.1">
    <property type="nucleotide sequence ID" value="NZ_MDJZ01000015.1"/>
</dbReference>
<evidence type="ECO:0000256" key="1">
    <source>
        <dbReference type="SAM" id="SignalP"/>
    </source>
</evidence>
<dbReference type="Proteomes" id="UP000195101">
    <property type="component" value="Unassembled WGS sequence"/>
</dbReference>
<gene>
    <name evidence="3" type="ORF">BFL37_08545</name>
</gene>